<keyword evidence="6" id="KW-1185">Reference proteome</keyword>
<dbReference type="PRINTS" id="PR01415">
    <property type="entry name" value="ANKYRIN"/>
</dbReference>
<feature type="repeat" description="ANK" evidence="3">
    <location>
        <begin position="231"/>
        <end position="263"/>
    </location>
</feature>
<evidence type="ECO:0000313" key="6">
    <source>
        <dbReference type="Proteomes" id="UP000023152"/>
    </source>
</evidence>
<feature type="repeat" description="ANK" evidence="3">
    <location>
        <begin position="28"/>
        <end position="60"/>
    </location>
</feature>
<feature type="non-terminal residue" evidence="5">
    <location>
        <position position="342"/>
    </location>
</feature>
<dbReference type="SMART" id="SM00248">
    <property type="entry name" value="ANK"/>
    <property type="match status" value="9"/>
</dbReference>
<dbReference type="InterPro" id="IPR002110">
    <property type="entry name" value="Ankyrin_rpt"/>
</dbReference>
<organism evidence="5 6">
    <name type="scientific">Reticulomyxa filosa</name>
    <dbReference type="NCBI Taxonomy" id="46433"/>
    <lineage>
        <taxon>Eukaryota</taxon>
        <taxon>Sar</taxon>
        <taxon>Rhizaria</taxon>
        <taxon>Retaria</taxon>
        <taxon>Foraminifera</taxon>
        <taxon>Monothalamids</taxon>
        <taxon>Reticulomyxidae</taxon>
        <taxon>Reticulomyxa</taxon>
    </lineage>
</organism>
<reference evidence="5 6" key="1">
    <citation type="journal article" date="2013" name="Curr. Biol.">
        <title>The Genome of the Foraminiferan Reticulomyxa filosa.</title>
        <authorList>
            <person name="Glockner G."/>
            <person name="Hulsmann N."/>
            <person name="Schleicher M."/>
            <person name="Noegel A.A."/>
            <person name="Eichinger L."/>
            <person name="Gallinger C."/>
            <person name="Pawlowski J."/>
            <person name="Sierra R."/>
            <person name="Euteneuer U."/>
            <person name="Pillet L."/>
            <person name="Moustafa A."/>
            <person name="Platzer M."/>
            <person name="Groth M."/>
            <person name="Szafranski K."/>
            <person name="Schliwa M."/>
        </authorList>
    </citation>
    <scope>NUCLEOTIDE SEQUENCE [LARGE SCALE GENOMIC DNA]</scope>
</reference>
<dbReference type="InterPro" id="IPR036770">
    <property type="entry name" value="Ankyrin_rpt-contain_sf"/>
</dbReference>
<evidence type="ECO:0000256" key="1">
    <source>
        <dbReference type="ARBA" id="ARBA00022737"/>
    </source>
</evidence>
<sequence>MHAAYRGQLQCVQKLLKSGAAIDVETVDGTTLLMAACYGGLHQVAQLLIDNGVEVDAVNTNGFTALLFAASEGSQECVDVLLQAGASIHMESQAKLTCLMAASSGGLQDFVVYLLTRSRKKDLENKDENGWTALMHAAAAGEDQCVAILLKAGADINVVGTDGYALLSVAVVGNLVWLVRHILENGKKELFNHKDFNEMSAVHEACATSSDQCLKILLDEESIEMDAPDINGRTPMMLAALSASVPCIDLLARSGARLDAVDKQNNSLLVYGVESGSIEVVKYLMQRFKYPKSVVRQARTIAQSRGFLPLLELLEVNDEDGNETPEMEQYNHEKDFKNNKKI</sequence>
<evidence type="ECO:0000256" key="4">
    <source>
        <dbReference type="SAM" id="MobiDB-lite"/>
    </source>
</evidence>
<feature type="compositionally biased region" description="Basic and acidic residues" evidence="4">
    <location>
        <begin position="329"/>
        <end position="342"/>
    </location>
</feature>
<protein>
    <submittedName>
        <fullName evidence="5">Ankyrin repeat protein</fullName>
    </submittedName>
</protein>
<dbReference type="EMBL" id="ASPP01028930">
    <property type="protein sequence ID" value="ETO04797.1"/>
    <property type="molecule type" value="Genomic_DNA"/>
</dbReference>
<dbReference type="GO" id="GO:0005737">
    <property type="term" value="C:cytoplasm"/>
    <property type="evidence" value="ECO:0007669"/>
    <property type="project" value="TreeGrafter"/>
</dbReference>
<dbReference type="PANTHER" id="PTHR24198:SF165">
    <property type="entry name" value="ANKYRIN REPEAT-CONTAINING PROTEIN-RELATED"/>
    <property type="match status" value="1"/>
</dbReference>
<name>X6LUI5_RETFI</name>
<dbReference type="PROSITE" id="PS50297">
    <property type="entry name" value="ANK_REP_REGION"/>
    <property type="match status" value="4"/>
</dbReference>
<keyword evidence="1" id="KW-0677">Repeat</keyword>
<dbReference type="Gene3D" id="1.25.40.20">
    <property type="entry name" value="Ankyrin repeat-containing domain"/>
    <property type="match status" value="2"/>
</dbReference>
<gene>
    <name evidence="5" type="ORF">RFI_32594</name>
</gene>
<dbReference type="OMA" id="ASIHMES"/>
<feature type="repeat" description="ANK" evidence="3">
    <location>
        <begin position="61"/>
        <end position="93"/>
    </location>
</feature>
<keyword evidence="2 3" id="KW-0040">ANK repeat</keyword>
<evidence type="ECO:0000313" key="5">
    <source>
        <dbReference type="EMBL" id="ETO04797.1"/>
    </source>
</evidence>
<dbReference type="PANTHER" id="PTHR24198">
    <property type="entry name" value="ANKYRIN REPEAT AND PROTEIN KINASE DOMAIN-CONTAINING PROTEIN"/>
    <property type="match status" value="1"/>
</dbReference>
<feature type="repeat" description="ANK" evidence="3">
    <location>
        <begin position="129"/>
        <end position="161"/>
    </location>
</feature>
<accession>X6LUI5</accession>
<dbReference type="OrthoDB" id="195446at2759"/>
<dbReference type="Proteomes" id="UP000023152">
    <property type="component" value="Unassembled WGS sequence"/>
</dbReference>
<evidence type="ECO:0000256" key="2">
    <source>
        <dbReference type="ARBA" id="ARBA00023043"/>
    </source>
</evidence>
<evidence type="ECO:0000256" key="3">
    <source>
        <dbReference type="PROSITE-ProRule" id="PRU00023"/>
    </source>
</evidence>
<dbReference type="AlphaFoldDB" id="X6LUI5"/>
<comment type="caution">
    <text evidence="5">The sequence shown here is derived from an EMBL/GenBank/DDBJ whole genome shotgun (WGS) entry which is preliminary data.</text>
</comment>
<dbReference type="Pfam" id="PF12796">
    <property type="entry name" value="Ank_2"/>
    <property type="match status" value="3"/>
</dbReference>
<dbReference type="PROSITE" id="PS50088">
    <property type="entry name" value="ANK_REPEAT"/>
    <property type="match status" value="4"/>
</dbReference>
<dbReference type="SUPFAM" id="SSF48403">
    <property type="entry name" value="Ankyrin repeat"/>
    <property type="match status" value="1"/>
</dbReference>
<feature type="region of interest" description="Disordered" evidence="4">
    <location>
        <begin position="321"/>
        <end position="342"/>
    </location>
</feature>
<proteinExistence type="predicted"/>